<proteinExistence type="inferred from homology"/>
<dbReference type="PANTHER" id="PTHR31402:SF2">
    <property type="entry name" value="UPF0711 PROTEIN C18ORF21"/>
    <property type="match status" value="1"/>
</dbReference>
<organism evidence="3 4">
    <name type="scientific">Oncorhynchus kisutch</name>
    <name type="common">Coho salmon</name>
    <name type="synonym">Salmo kisutch</name>
    <dbReference type="NCBI Taxonomy" id="8019"/>
    <lineage>
        <taxon>Eukaryota</taxon>
        <taxon>Metazoa</taxon>
        <taxon>Chordata</taxon>
        <taxon>Craniata</taxon>
        <taxon>Vertebrata</taxon>
        <taxon>Euteleostomi</taxon>
        <taxon>Actinopterygii</taxon>
        <taxon>Neopterygii</taxon>
        <taxon>Teleostei</taxon>
        <taxon>Protacanthopterygii</taxon>
        <taxon>Salmoniformes</taxon>
        <taxon>Salmonidae</taxon>
        <taxon>Salmoninae</taxon>
        <taxon>Oncorhynchus</taxon>
    </lineage>
</organism>
<evidence type="ECO:0000313" key="4">
    <source>
        <dbReference type="Proteomes" id="UP000694557"/>
    </source>
</evidence>
<reference evidence="3" key="1">
    <citation type="submission" date="2025-08" db="UniProtKB">
        <authorList>
            <consortium name="Ensembl"/>
        </authorList>
    </citation>
    <scope>IDENTIFICATION</scope>
</reference>
<dbReference type="Proteomes" id="UP000694557">
    <property type="component" value="Unassembled WGS sequence"/>
</dbReference>
<evidence type="ECO:0000256" key="2">
    <source>
        <dbReference type="SAM" id="MobiDB-lite"/>
    </source>
</evidence>
<feature type="region of interest" description="Disordered" evidence="2">
    <location>
        <begin position="99"/>
        <end position="150"/>
    </location>
</feature>
<comment type="similarity">
    <text evidence="1">Belongs to the UPF0711 family.</text>
</comment>
<dbReference type="GeneTree" id="ENSGT01120000278229"/>
<dbReference type="PANTHER" id="PTHR31402">
    <property type="entry name" value="UPF0711 PROTEIN C18ORF21"/>
    <property type="match status" value="1"/>
</dbReference>
<dbReference type="AlphaFoldDB" id="A0A8C7DIW6"/>
<feature type="compositionally biased region" description="Low complexity" evidence="2">
    <location>
        <begin position="133"/>
        <end position="149"/>
    </location>
</feature>
<dbReference type="Ensembl" id="ENSOKIT00005023353.1">
    <property type="protein sequence ID" value="ENSOKIP00005021979.1"/>
    <property type="gene ID" value="ENSOKIG00005009658.1"/>
</dbReference>
<name>A0A8C7DIW6_ONCKI</name>
<feature type="compositionally biased region" description="Polar residues" evidence="2">
    <location>
        <begin position="100"/>
        <end position="117"/>
    </location>
</feature>
<sequence>MNLALKCFWETGPRQTGCPQNSRMSSLVFIIRCPFCFQWCCPDSHRMRLRPKRIASARVQNVLFRGSSLLYSNMATCHTYNNTSRHNGVNRDFMAALSKSHGSTGKRNSPQSTNRNNAIGIPKSAPNDKTPCSTPRSISSETSSSSLASKPAIVKKSAFSRLKRFLMLEDNQKTKGRTQRLYYPPSE</sequence>
<protein>
    <submittedName>
        <fullName evidence="3">Uncharacterized protein</fullName>
    </submittedName>
</protein>
<evidence type="ECO:0000313" key="3">
    <source>
        <dbReference type="Ensembl" id="ENSOKIP00005021979.1"/>
    </source>
</evidence>
<dbReference type="Pfam" id="PF15719">
    <property type="entry name" value="Rmp24-like"/>
    <property type="match status" value="2"/>
</dbReference>
<accession>A0A8C7DIW6</accession>
<dbReference type="InterPro" id="IPR029779">
    <property type="entry name" value="Rmp24-like"/>
</dbReference>
<evidence type="ECO:0000256" key="1">
    <source>
        <dbReference type="ARBA" id="ARBA00006160"/>
    </source>
</evidence>
<keyword evidence="4" id="KW-1185">Reference proteome</keyword>
<reference evidence="3" key="2">
    <citation type="submission" date="2025-09" db="UniProtKB">
        <authorList>
            <consortium name="Ensembl"/>
        </authorList>
    </citation>
    <scope>IDENTIFICATION</scope>
</reference>